<dbReference type="OrthoDB" id="1662399at2759"/>
<dbReference type="OMA" id="PSVVAEW"/>
<proteinExistence type="predicted"/>
<dbReference type="PANTHER" id="PTHR36715">
    <property type="entry name" value="BNAANNG41370D PROTEIN"/>
    <property type="match status" value="1"/>
</dbReference>
<accession>A0A068TZ58</accession>
<protein>
    <submittedName>
        <fullName evidence="2">Uncharacterized protein</fullName>
    </submittedName>
</protein>
<dbReference type="Gramene" id="CDP00633">
    <property type="protein sequence ID" value="CDP00633"/>
    <property type="gene ID" value="GSCOC_T00032640001"/>
</dbReference>
<dbReference type="FunCoup" id="A0A068TZ58">
    <property type="interactions" value="165"/>
</dbReference>
<evidence type="ECO:0000313" key="3">
    <source>
        <dbReference type="Proteomes" id="UP000295252"/>
    </source>
</evidence>
<name>A0A068TZ58_COFCA</name>
<sequence>MEIPEISIITDFGAAGMDCLQNPSLISRVFSLSNLTTQVHSFWKWGAIIIAIFATFSSIIKRIKVIHIRRIKSSSESLLQHLDIDFDLSDDDDSTNDSSRASSDSEDDDDCPTSTASFLNPFSGDRDFRLKGSTNYYKSQGQNDHLRLRRHRQNERSGGCEGLAWPDFGAGNGVVKLWDSLGLSLGFDSFDDYSDSDSVVSLWDFDKEKKISDAFGGFGDSPEAFVAAVPSRPVVLSAKARDNSNGVVLGAYDTRMGGQKPALYAEWGRSSSPAKVVGLKSGGVDKVYVRDDVSGALTVGDVRRVKTPLETVTETDGDLWWDADAVILEDEFADCSK</sequence>
<dbReference type="PhylomeDB" id="A0A068TZ58"/>
<dbReference type="EMBL" id="HG739089">
    <property type="protein sequence ID" value="CDP00633.1"/>
    <property type="molecule type" value="Genomic_DNA"/>
</dbReference>
<feature type="region of interest" description="Disordered" evidence="1">
    <location>
        <begin position="91"/>
        <end position="114"/>
    </location>
</feature>
<organism evidence="2 3">
    <name type="scientific">Coffea canephora</name>
    <name type="common">Robusta coffee</name>
    <dbReference type="NCBI Taxonomy" id="49390"/>
    <lineage>
        <taxon>Eukaryota</taxon>
        <taxon>Viridiplantae</taxon>
        <taxon>Streptophyta</taxon>
        <taxon>Embryophyta</taxon>
        <taxon>Tracheophyta</taxon>
        <taxon>Spermatophyta</taxon>
        <taxon>Magnoliopsida</taxon>
        <taxon>eudicotyledons</taxon>
        <taxon>Gunneridae</taxon>
        <taxon>Pentapetalae</taxon>
        <taxon>asterids</taxon>
        <taxon>lamiids</taxon>
        <taxon>Gentianales</taxon>
        <taxon>Rubiaceae</taxon>
        <taxon>Ixoroideae</taxon>
        <taxon>Gardenieae complex</taxon>
        <taxon>Bertiereae - Coffeeae clade</taxon>
        <taxon>Coffeeae</taxon>
        <taxon>Coffea</taxon>
    </lineage>
</organism>
<keyword evidence="3" id="KW-1185">Reference proteome</keyword>
<evidence type="ECO:0000256" key="1">
    <source>
        <dbReference type="SAM" id="MobiDB-lite"/>
    </source>
</evidence>
<dbReference type="Proteomes" id="UP000295252">
    <property type="component" value="Chromosome III"/>
</dbReference>
<dbReference type="InParanoid" id="A0A068TZ58"/>
<evidence type="ECO:0000313" key="2">
    <source>
        <dbReference type="EMBL" id="CDP00633.1"/>
    </source>
</evidence>
<dbReference type="PANTHER" id="PTHR36715:SF1">
    <property type="entry name" value="PROTEIN, PUTATIVE-RELATED"/>
    <property type="match status" value="1"/>
</dbReference>
<gene>
    <name evidence="2" type="ORF">GSCOC_T00032640001</name>
</gene>
<dbReference type="AlphaFoldDB" id="A0A068TZ58"/>
<reference evidence="3" key="1">
    <citation type="journal article" date="2014" name="Science">
        <title>The coffee genome provides insight into the convergent evolution of caffeine biosynthesis.</title>
        <authorList>
            <person name="Denoeud F."/>
            <person name="Carretero-Paulet L."/>
            <person name="Dereeper A."/>
            <person name="Droc G."/>
            <person name="Guyot R."/>
            <person name="Pietrella M."/>
            <person name="Zheng C."/>
            <person name="Alberti A."/>
            <person name="Anthony F."/>
            <person name="Aprea G."/>
            <person name="Aury J.M."/>
            <person name="Bento P."/>
            <person name="Bernard M."/>
            <person name="Bocs S."/>
            <person name="Campa C."/>
            <person name="Cenci A."/>
            <person name="Combes M.C."/>
            <person name="Crouzillat D."/>
            <person name="Da Silva C."/>
            <person name="Daddiego L."/>
            <person name="De Bellis F."/>
            <person name="Dussert S."/>
            <person name="Garsmeur O."/>
            <person name="Gayraud T."/>
            <person name="Guignon V."/>
            <person name="Jahn K."/>
            <person name="Jamilloux V."/>
            <person name="Joet T."/>
            <person name="Labadie K."/>
            <person name="Lan T."/>
            <person name="Leclercq J."/>
            <person name="Lepelley M."/>
            <person name="Leroy T."/>
            <person name="Li L.T."/>
            <person name="Librado P."/>
            <person name="Lopez L."/>
            <person name="Munoz A."/>
            <person name="Noel B."/>
            <person name="Pallavicini A."/>
            <person name="Perrotta G."/>
            <person name="Poncet V."/>
            <person name="Pot D."/>
            <person name="Priyono X."/>
            <person name="Rigoreau M."/>
            <person name="Rouard M."/>
            <person name="Rozas J."/>
            <person name="Tranchant-Dubreuil C."/>
            <person name="VanBuren R."/>
            <person name="Zhang Q."/>
            <person name="Andrade A.C."/>
            <person name="Argout X."/>
            <person name="Bertrand B."/>
            <person name="de Kochko A."/>
            <person name="Graziosi G."/>
            <person name="Henry R.J."/>
            <person name="Jayarama X."/>
            <person name="Ming R."/>
            <person name="Nagai C."/>
            <person name="Rounsley S."/>
            <person name="Sankoff D."/>
            <person name="Giuliano G."/>
            <person name="Albert V.A."/>
            <person name="Wincker P."/>
            <person name="Lashermes P."/>
        </authorList>
    </citation>
    <scope>NUCLEOTIDE SEQUENCE [LARGE SCALE GENOMIC DNA]</scope>
    <source>
        <strain evidence="3">cv. DH200-94</strain>
    </source>
</reference>